<proteinExistence type="predicted"/>
<organism evidence="1">
    <name type="scientific">viral metagenome</name>
    <dbReference type="NCBI Taxonomy" id="1070528"/>
    <lineage>
        <taxon>unclassified sequences</taxon>
        <taxon>metagenomes</taxon>
        <taxon>organismal metagenomes</taxon>
    </lineage>
</organism>
<name>A0A6C0BJU6_9ZZZZ</name>
<dbReference type="EMBL" id="MN739177">
    <property type="protein sequence ID" value="QHS92330.1"/>
    <property type="molecule type" value="Genomic_DNA"/>
</dbReference>
<evidence type="ECO:0000313" key="1">
    <source>
        <dbReference type="EMBL" id="QHS92330.1"/>
    </source>
</evidence>
<dbReference type="AlphaFoldDB" id="A0A6C0BJU6"/>
<accession>A0A6C0BJU6</accession>
<reference evidence="1" key="1">
    <citation type="journal article" date="2020" name="Nature">
        <title>Giant virus diversity and host interactions through global metagenomics.</title>
        <authorList>
            <person name="Schulz F."/>
            <person name="Roux S."/>
            <person name="Paez-Espino D."/>
            <person name="Jungbluth S."/>
            <person name="Walsh D.A."/>
            <person name="Denef V.J."/>
            <person name="McMahon K.D."/>
            <person name="Konstantinidis K.T."/>
            <person name="Eloe-Fadrosh E.A."/>
            <person name="Kyrpides N.C."/>
            <person name="Woyke T."/>
        </authorList>
    </citation>
    <scope>NUCLEOTIDE SEQUENCE</scope>
    <source>
        <strain evidence="1">GVMAG-M-3300014204-73</strain>
    </source>
</reference>
<protein>
    <submittedName>
        <fullName evidence="1">Uncharacterized protein</fullName>
    </submittedName>
</protein>
<sequence>MLFTLEQLIRQKAETLTPFQKGSVKLAYLCQEVHNNCRGIYLKYVFYRGCLDQDYARTVTNKNITYSSQADLNKFERKTYSLKEGEKMYRDQISKIIGAAIKHFDRIHVDYSKKLMTQQIDVFNGLIYYSSYVLDLVTTLNQVYQLVLETTVKTRMSLAFPILPYSINEQKRLQTWTPELVFSGFESANNLTENLVSKPIVKLWLLHKELLKFLQDRSQLPLTVNLYAAQTELTKNQQSVDQLATHSNEIQQMLEQTYCLNGLNTLHPEFKKNRKDLEKVVCLIKQNEIGGCNQKKLFEYDRQVLIDNTYPSINGSEKHRQNQSSVELYSQKCSSSGAWMQKVNVIALQVNEDVIKTTPLTIPRWFSFDKVVIVV</sequence>